<evidence type="ECO:0000256" key="1">
    <source>
        <dbReference type="SAM" id="MobiDB-lite"/>
    </source>
</evidence>
<dbReference type="InterPro" id="IPR011006">
    <property type="entry name" value="CheY-like_superfamily"/>
</dbReference>
<protein>
    <recommendedName>
        <fullName evidence="2">HTH luxR-type domain-containing protein</fullName>
    </recommendedName>
</protein>
<dbReference type="SMART" id="SM00421">
    <property type="entry name" value="HTH_LUXR"/>
    <property type="match status" value="1"/>
</dbReference>
<dbReference type="PROSITE" id="PS50043">
    <property type="entry name" value="HTH_LUXR_2"/>
    <property type="match status" value="1"/>
</dbReference>
<dbReference type="Gene3D" id="3.40.50.2300">
    <property type="match status" value="1"/>
</dbReference>
<feature type="region of interest" description="Disordered" evidence="1">
    <location>
        <begin position="139"/>
        <end position="160"/>
    </location>
</feature>
<feature type="domain" description="HTH luxR-type" evidence="2">
    <location>
        <begin position="151"/>
        <end position="216"/>
    </location>
</feature>
<dbReference type="InterPro" id="IPR016032">
    <property type="entry name" value="Sig_transdc_resp-reg_C-effctor"/>
</dbReference>
<proteinExistence type="predicted"/>
<dbReference type="GO" id="GO:0003677">
    <property type="term" value="F:DNA binding"/>
    <property type="evidence" value="ECO:0007669"/>
    <property type="project" value="InterPro"/>
</dbReference>
<accession>A0A6J4NDA7</accession>
<dbReference type="InterPro" id="IPR051015">
    <property type="entry name" value="EvgA-like"/>
</dbReference>
<dbReference type="SUPFAM" id="SSF46894">
    <property type="entry name" value="C-terminal effector domain of the bipartite response regulators"/>
    <property type="match status" value="1"/>
</dbReference>
<dbReference type="CDD" id="cd06170">
    <property type="entry name" value="LuxR_C_like"/>
    <property type="match status" value="1"/>
</dbReference>
<dbReference type="EMBL" id="CADCUN010000102">
    <property type="protein sequence ID" value="CAA9381989.1"/>
    <property type="molecule type" value="Genomic_DNA"/>
</dbReference>
<name>A0A6J4NDA7_9ACTN</name>
<evidence type="ECO:0000259" key="2">
    <source>
        <dbReference type="PROSITE" id="PS50043"/>
    </source>
</evidence>
<dbReference type="GO" id="GO:0006355">
    <property type="term" value="P:regulation of DNA-templated transcription"/>
    <property type="evidence" value="ECO:0007669"/>
    <property type="project" value="InterPro"/>
</dbReference>
<dbReference type="PRINTS" id="PR00038">
    <property type="entry name" value="HTHLUXR"/>
</dbReference>
<organism evidence="3">
    <name type="scientific">uncultured Nocardioides sp</name>
    <dbReference type="NCBI Taxonomy" id="198441"/>
    <lineage>
        <taxon>Bacteria</taxon>
        <taxon>Bacillati</taxon>
        <taxon>Actinomycetota</taxon>
        <taxon>Actinomycetes</taxon>
        <taxon>Propionibacteriales</taxon>
        <taxon>Nocardioidaceae</taxon>
        <taxon>Nocardioides</taxon>
        <taxon>environmental samples</taxon>
    </lineage>
</organism>
<dbReference type="PANTHER" id="PTHR45566:SF2">
    <property type="entry name" value="NARL SUBFAMILY"/>
    <property type="match status" value="1"/>
</dbReference>
<dbReference type="AlphaFoldDB" id="A0A6J4NDA7"/>
<dbReference type="PANTHER" id="PTHR45566">
    <property type="entry name" value="HTH-TYPE TRANSCRIPTIONAL REGULATOR YHJB-RELATED"/>
    <property type="match status" value="1"/>
</dbReference>
<sequence>MTATDDDCADQARDATPAAPLRVALVADDEVTTRGLAAILREHSELFAFVTVASRDQAPIDIALYDPVLGGRSRPDRMSKLLSDPCVRKVAVFTSSFAPSLAHDFTGQGASAYLSKSMTSGEIVDALTKVSRGEVVVPVGASRDRSRQGPSASHGDVLTPRETDVLSHIARGLSNTDIALTLGVSVNSVKSYIRACYRKIGVDSRSKAVLWALNNGLGGATHR</sequence>
<evidence type="ECO:0000313" key="3">
    <source>
        <dbReference type="EMBL" id="CAA9381989.1"/>
    </source>
</evidence>
<gene>
    <name evidence="3" type="ORF">AVDCRST_MAG60-957</name>
</gene>
<reference evidence="3" key="1">
    <citation type="submission" date="2020-02" db="EMBL/GenBank/DDBJ databases">
        <authorList>
            <person name="Meier V. D."/>
        </authorList>
    </citation>
    <scope>NUCLEOTIDE SEQUENCE</scope>
    <source>
        <strain evidence="3">AVDCRST_MAG60</strain>
    </source>
</reference>
<dbReference type="InterPro" id="IPR000792">
    <property type="entry name" value="Tscrpt_reg_LuxR_C"/>
</dbReference>
<dbReference type="Pfam" id="PF00196">
    <property type="entry name" value="GerE"/>
    <property type="match status" value="1"/>
</dbReference>
<dbReference type="SUPFAM" id="SSF52172">
    <property type="entry name" value="CheY-like"/>
    <property type="match status" value="1"/>
</dbReference>